<evidence type="ECO:0000256" key="2">
    <source>
        <dbReference type="ARBA" id="ARBA00022598"/>
    </source>
</evidence>
<keyword evidence="3" id="KW-0276">Fatty acid metabolism</keyword>
<name>A0A6H1U1D9_9CYAN</name>
<gene>
    <name evidence="7" type="ORF">HCG48_20290</name>
</gene>
<dbReference type="InterPro" id="IPR042099">
    <property type="entry name" value="ANL_N_sf"/>
</dbReference>
<dbReference type="InterPro" id="IPR025110">
    <property type="entry name" value="AMP-bd_C"/>
</dbReference>
<evidence type="ECO:0000259" key="6">
    <source>
        <dbReference type="Pfam" id="PF23024"/>
    </source>
</evidence>
<dbReference type="CDD" id="cd05931">
    <property type="entry name" value="FAAL"/>
    <property type="match status" value="1"/>
</dbReference>
<keyword evidence="4" id="KW-0443">Lipid metabolism</keyword>
<dbReference type="GO" id="GO:0071766">
    <property type="term" value="P:Actinobacterium-type cell wall biogenesis"/>
    <property type="evidence" value="ECO:0007669"/>
    <property type="project" value="UniProtKB-ARBA"/>
</dbReference>
<evidence type="ECO:0000259" key="5">
    <source>
        <dbReference type="Pfam" id="PF00501"/>
    </source>
</evidence>
<evidence type="ECO:0000256" key="3">
    <source>
        <dbReference type="ARBA" id="ARBA00022832"/>
    </source>
</evidence>
<evidence type="ECO:0000256" key="4">
    <source>
        <dbReference type="ARBA" id="ARBA00023098"/>
    </source>
</evidence>
<dbReference type="FunFam" id="3.40.50.12780:FF:000013">
    <property type="entry name" value="Long-chain-fatty-acid--AMP ligase FadD32"/>
    <property type="match status" value="1"/>
</dbReference>
<dbReference type="EMBL" id="CP051167">
    <property type="protein sequence ID" value="QIZ72641.1"/>
    <property type="molecule type" value="Genomic_DNA"/>
</dbReference>
<dbReference type="AlphaFoldDB" id="A0A6H1U1D9"/>
<dbReference type="GO" id="GO:0006633">
    <property type="term" value="P:fatty acid biosynthetic process"/>
    <property type="evidence" value="ECO:0007669"/>
    <property type="project" value="TreeGrafter"/>
</dbReference>
<feature type="domain" description="AMP-binding enzyme C-terminal" evidence="6">
    <location>
        <begin position="456"/>
        <end position="570"/>
    </location>
</feature>
<organism evidence="7 8">
    <name type="scientific">Oxynema aestuarii AP17</name>
    <dbReference type="NCBI Taxonomy" id="2064643"/>
    <lineage>
        <taxon>Bacteria</taxon>
        <taxon>Bacillati</taxon>
        <taxon>Cyanobacteriota</taxon>
        <taxon>Cyanophyceae</taxon>
        <taxon>Oscillatoriophycideae</taxon>
        <taxon>Oscillatoriales</taxon>
        <taxon>Oscillatoriaceae</taxon>
        <taxon>Oxynema</taxon>
        <taxon>Oxynema aestuarii</taxon>
    </lineage>
</organism>
<dbReference type="InterPro" id="IPR000873">
    <property type="entry name" value="AMP-dep_synth/lig_dom"/>
</dbReference>
<dbReference type="RefSeq" id="WP_168570789.1">
    <property type="nucleotide sequence ID" value="NZ_CP051167.1"/>
</dbReference>
<protein>
    <submittedName>
        <fullName evidence="7">Fatty acyl-AMP ligase</fullName>
    </submittedName>
</protein>
<dbReference type="SUPFAM" id="SSF56801">
    <property type="entry name" value="Acetyl-CoA synthetase-like"/>
    <property type="match status" value="1"/>
</dbReference>
<comment type="similarity">
    <text evidence="1">Belongs to the ATP-dependent AMP-binding enzyme family.</text>
</comment>
<accession>A0A6H1U1D9</accession>
<keyword evidence="2 7" id="KW-0436">Ligase</keyword>
<dbReference type="InterPro" id="IPR045851">
    <property type="entry name" value="AMP-bd_C_sf"/>
</dbReference>
<dbReference type="InterPro" id="IPR040097">
    <property type="entry name" value="FAAL/FAAC"/>
</dbReference>
<dbReference type="PROSITE" id="PS00455">
    <property type="entry name" value="AMP_BINDING"/>
    <property type="match status" value="1"/>
</dbReference>
<dbReference type="Pfam" id="PF00501">
    <property type="entry name" value="AMP-binding"/>
    <property type="match status" value="1"/>
</dbReference>
<dbReference type="PANTHER" id="PTHR22754">
    <property type="entry name" value="DISCO-INTERACTING PROTEIN 2 DIP2 -RELATED"/>
    <property type="match status" value="1"/>
</dbReference>
<dbReference type="GO" id="GO:0005886">
    <property type="term" value="C:plasma membrane"/>
    <property type="evidence" value="ECO:0007669"/>
    <property type="project" value="TreeGrafter"/>
</dbReference>
<evidence type="ECO:0000313" key="7">
    <source>
        <dbReference type="EMBL" id="QIZ72641.1"/>
    </source>
</evidence>
<dbReference type="Gene3D" id="3.40.50.12780">
    <property type="entry name" value="N-terminal domain of ligase-like"/>
    <property type="match status" value="1"/>
</dbReference>
<evidence type="ECO:0000256" key="1">
    <source>
        <dbReference type="ARBA" id="ARBA00006432"/>
    </source>
</evidence>
<dbReference type="KEGG" id="oxy:HCG48_20290"/>
<dbReference type="Gene3D" id="3.30.300.30">
    <property type="match status" value="1"/>
</dbReference>
<feature type="domain" description="AMP-dependent synthetase/ligase" evidence="5">
    <location>
        <begin position="12"/>
        <end position="412"/>
    </location>
</feature>
<dbReference type="Proteomes" id="UP000500857">
    <property type="component" value="Chromosome"/>
</dbReference>
<evidence type="ECO:0000313" key="8">
    <source>
        <dbReference type="Proteomes" id="UP000500857"/>
    </source>
</evidence>
<dbReference type="GO" id="GO:0016874">
    <property type="term" value="F:ligase activity"/>
    <property type="evidence" value="ECO:0007669"/>
    <property type="project" value="UniProtKB-KW"/>
</dbReference>
<sequence>MQQFSTLIELLRDRAQRQSEQTGYIFLSDSETESGHLTYAQLDDRARAIAVALQEKVSPGSRALLLYPFSDGLEFVPAFFGCLYAGIVAVTTYPPRPNQSLEGFEARVTSSETTIALTTQALLDLIRGNLPKDSPLASIHWIATDTLSTDTAHQWHPPEVGADTLAFLQYTSGSTGTPKGVMVTHRNILHNSEAIYRGFDHNGDSRGVIWLPQYHDMGLIGGVIQPVYGGFPVVLMSPMTFLQKPFHWLQAISRYRATTSGGPNFAYDLCIRSVTEEQKQQLDLSCWQVAFSGAEPVRAETLDRFTEAFAQCGFRREAFYPCYGMAETTLLASGGLKSEAPIVRHLDGAALDEHRVVPTDPSNPQGRAVVSCGRTWLGQEIAIVDPDTLQRCDRDRVGEIWVAGEGVGRGYWNQPEQSDRTFNAYLADTGEGPFLRTGDFGFLDDGELFVTGRLKNMMIVWGRNHYPQNIELTMQQSHPVLRLNGGAAFSLDRGGEDHLVVINEVERTALRQLDPEEVIGAIRIAILKQHEIQPSAVVLVKPGSTPKTSSGKVQRHVCRDRFLAGTLPVVAEWQDFEADRTEILQWLARSNR</sequence>
<proteinExistence type="inferred from homology"/>
<dbReference type="PANTHER" id="PTHR22754:SF32">
    <property type="entry name" value="DISCO-INTERACTING PROTEIN 2"/>
    <property type="match status" value="1"/>
</dbReference>
<dbReference type="Pfam" id="PF23024">
    <property type="entry name" value="AMP-dom_DIP2-like"/>
    <property type="match status" value="1"/>
</dbReference>
<dbReference type="InterPro" id="IPR020845">
    <property type="entry name" value="AMP-binding_CS"/>
</dbReference>
<dbReference type="GO" id="GO:0070566">
    <property type="term" value="F:adenylyltransferase activity"/>
    <property type="evidence" value="ECO:0007669"/>
    <property type="project" value="TreeGrafter"/>
</dbReference>
<reference evidence="7 8" key="1">
    <citation type="submission" date="2020-04" db="EMBL/GenBank/DDBJ databases">
        <authorList>
            <person name="Basu S."/>
            <person name="Maruthanayagam V."/>
            <person name="Chakraborty S."/>
            <person name="Pramanik A."/>
            <person name="Mukherjee J."/>
            <person name="Brink B."/>
        </authorList>
    </citation>
    <scope>NUCLEOTIDE SEQUENCE [LARGE SCALE GENOMIC DNA]</scope>
    <source>
        <strain evidence="7 8">AP17</strain>
    </source>
</reference>
<keyword evidence="8" id="KW-1185">Reference proteome</keyword>